<dbReference type="OrthoDB" id="3563344at2759"/>
<dbReference type="Pfam" id="PF24883">
    <property type="entry name" value="NPHP3_N"/>
    <property type="match status" value="1"/>
</dbReference>
<evidence type="ECO:0000259" key="2">
    <source>
        <dbReference type="Pfam" id="PF17100"/>
    </source>
</evidence>
<keyword evidence="1" id="KW-0677">Repeat</keyword>
<dbReference type="EMBL" id="CAJPDQ010000009">
    <property type="protein sequence ID" value="CAF9914933.1"/>
    <property type="molecule type" value="Genomic_DNA"/>
</dbReference>
<evidence type="ECO:0000256" key="1">
    <source>
        <dbReference type="ARBA" id="ARBA00022737"/>
    </source>
</evidence>
<evidence type="ECO:0000313" key="5">
    <source>
        <dbReference type="Proteomes" id="UP000664169"/>
    </source>
</evidence>
<organism evidence="4 5">
    <name type="scientific">Gomphillus americanus</name>
    <dbReference type="NCBI Taxonomy" id="1940652"/>
    <lineage>
        <taxon>Eukaryota</taxon>
        <taxon>Fungi</taxon>
        <taxon>Dikarya</taxon>
        <taxon>Ascomycota</taxon>
        <taxon>Pezizomycotina</taxon>
        <taxon>Lecanoromycetes</taxon>
        <taxon>OSLEUM clade</taxon>
        <taxon>Ostropomycetidae</taxon>
        <taxon>Ostropales</taxon>
        <taxon>Graphidaceae</taxon>
        <taxon>Gomphilloideae</taxon>
        <taxon>Gomphillus</taxon>
    </lineage>
</organism>
<evidence type="ECO:0008006" key="6">
    <source>
        <dbReference type="Google" id="ProtNLM"/>
    </source>
</evidence>
<gene>
    <name evidence="4" type="ORF">GOMPHAMPRED_008333</name>
</gene>
<dbReference type="PANTHER" id="PTHR10039:SF10">
    <property type="entry name" value="NACHT DOMAIN-CONTAINING PROTEIN"/>
    <property type="match status" value="1"/>
</dbReference>
<evidence type="ECO:0000313" key="4">
    <source>
        <dbReference type="EMBL" id="CAF9914933.1"/>
    </source>
</evidence>
<dbReference type="Pfam" id="PF17100">
    <property type="entry name" value="NACHT_N"/>
    <property type="match status" value="1"/>
</dbReference>
<feature type="domain" description="Nephrocystin 3-like N-terminal" evidence="3">
    <location>
        <begin position="309"/>
        <end position="480"/>
    </location>
</feature>
<reference evidence="4" key="1">
    <citation type="submission" date="2021-03" db="EMBL/GenBank/DDBJ databases">
        <authorList>
            <person name="Tagirdzhanova G."/>
        </authorList>
    </citation>
    <scope>NUCLEOTIDE SEQUENCE</scope>
</reference>
<dbReference type="InterPro" id="IPR031359">
    <property type="entry name" value="NACHT_N"/>
</dbReference>
<evidence type="ECO:0000259" key="3">
    <source>
        <dbReference type="Pfam" id="PF24883"/>
    </source>
</evidence>
<feature type="domain" description="NWD NACHT-NTPase N-terminal" evidence="2">
    <location>
        <begin position="104"/>
        <end position="241"/>
    </location>
</feature>
<sequence>MPMQQIEPDLAMAYVADGSSATVPDQGPDTNTTVRTFWEQACDEVEKLKEYKGFVAKYQKILLKQDPNEDVRKILEDGRWGFELLGRAFRVGDVVTKIIQGFIKIESTVGGILRGTGEPHAAMIVAGVSILLPLITNPAAQDKTALKLLQLILDSTQRYYLYEEILNKGETGQVARTEALRKQMQDKLVPLYVEILKAQICLACKFARSSFLQYGRDILKFDDWETMLEAIEDKDQDLSADIQAFQLSIGRQTNSDLRDVLDYLHDIKHSYFDEQQIKLDKENSKFLEVFSSTLDFRGTVGQVDDCVKGTNEWIAQDARFTTWRDDDGSAVLLIKAGAGHGKLVLLKHLLQTEMTTDIRRLTSFFFFHGESDLGRSTLECMNAMIYQIFEQQPNLVPRVREAFPVTNINAKHHFDALRKIVEFCINEYGRQVILIVDGLDEYSEPEPKAASLGSGRWAHFFDWLPSIVSNKQSQVKFLCSIRTGADTAFYTSDQFDVLPKTVIDLNDEHDHSQVDLEKYIGSKVARPNITVEKREELTAMLLDLQQSSGSYLWLKLVFEILPRPAFETMSISDFKHYLLKDDMDRIDRQFSELLPTGDMRRAVAKVVFSILLGARRPLPIGELIGAVRTVTGKFYLLTRPDVLADYCGAFVEIRTIRSTTLSWKKIVTFFHDHARTYLLNLPELGTGIGSSTISVRGGQPENFNAAEITTGTRARLASTGFLHSFDAQDIDLYMLDVCVKYIKEQASHQDLDENTKYKSMYATVKGWISSYLDDHPFMEYAAIHWINHLPLDETNSWEQQKIAKQVGDLLDVSSNTFRTWFAFNWRIWSQDMPMADFFRVYITAFVADHLAPNAKVMKEFHVSDGGIKDTWLWWTINGGLSEFRELMSKCNPGYDNAPQTAAATPLWLTPSPFSGSRHGN</sequence>
<dbReference type="Proteomes" id="UP000664169">
    <property type="component" value="Unassembled WGS sequence"/>
</dbReference>
<protein>
    <recommendedName>
        <fullName evidence="6">NACHT domain-containing protein</fullName>
    </recommendedName>
</protein>
<accession>A0A8H3IDY8</accession>
<dbReference type="PANTHER" id="PTHR10039">
    <property type="entry name" value="AMELOGENIN"/>
    <property type="match status" value="1"/>
</dbReference>
<dbReference type="InterPro" id="IPR056884">
    <property type="entry name" value="NPHP3-like_N"/>
</dbReference>
<keyword evidence="5" id="KW-1185">Reference proteome</keyword>
<name>A0A8H3IDY8_9LECA</name>
<dbReference type="AlphaFoldDB" id="A0A8H3IDY8"/>
<proteinExistence type="predicted"/>
<comment type="caution">
    <text evidence="4">The sequence shown here is derived from an EMBL/GenBank/DDBJ whole genome shotgun (WGS) entry which is preliminary data.</text>
</comment>